<keyword evidence="5" id="KW-0464">Manganese</keyword>
<dbReference type="PROSITE" id="PS01175">
    <property type="entry name" value="RIBONUCLEASE_II"/>
    <property type="match status" value="1"/>
</dbReference>
<dbReference type="InterPro" id="IPR028591">
    <property type="entry name" value="DIS3L2"/>
</dbReference>
<dbReference type="HAMAP" id="MF_03045">
    <property type="entry name" value="DIS3L2"/>
    <property type="match status" value="1"/>
</dbReference>
<dbReference type="InterPro" id="IPR001900">
    <property type="entry name" value="RNase_II/R"/>
</dbReference>
<dbReference type="Gene3D" id="2.40.50.140">
    <property type="entry name" value="Nucleic acid-binding proteins"/>
    <property type="match status" value="1"/>
</dbReference>
<evidence type="ECO:0000256" key="3">
    <source>
        <dbReference type="ARBA" id="ARBA00022842"/>
    </source>
</evidence>
<dbReference type="Pfam" id="PF17849">
    <property type="entry name" value="OB_Dis3"/>
    <property type="match status" value="1"/>
</dbReference>
<evidence type="ECO:0000313" key="9">
    <source>
        <dbReference type="Proteomes" id="UP000629468"/>
    </source>
</evidence>
<dbReference type="GO" id="GO:0000932">
    <property type="term" value="C:P-body"/>
    <property type="evidence" value="ECO:0007669"/>
    <property type="project" value="UniProtKB-SubCell"/>
</dbReference>
<comment type="similarity">
    <text evidence="5">Belongs to the RNR ribonuclease family. DIS3L2 subfamily.</text>
</comment>
<dbReference type="InterPro" id="IPR041093">
    <property type="entry name" value="Dis3l2-like_C"/>
</dbReference>
<reference evidence="8 9" key="1">
    <citation type="journal article" name="Sci. Rep.">
        <title>Telomere-to-telomere assembled and centromere annotated genomes of the two main subspecies of the button mushroom Agaricus bisporus reveal especially polymorphic chromosome ends.</title>
        <authorList>
            <person name="Sonnenberg A.S.M."/>
            <person name="Sedaghat-Telgerd N."/>
            <person name="Lavrijssen B."/>
            <person name="Ohm R.A."/>
            <person name="Hendrickx P.M."/>
            <person name="Scholtmeijer K."/>
            <person name="Baars J.J.P."/>
            <person name="van Peer A."/>
        </authorList>
    </citation>
    <scope>NUCLEOTIDE SEQUENCE [LARGE SCALE GENOMIC DNA]</scope>
    <source>
        <strain evidence="8 9">H119_p4</strain>
    </source>
</reference>
<dbReference type="SMART" id="SM00955">
    <property type="entry name" value="RNB"/>
    <property type="match status" value="1"/>
</dbReference>
<feature type="region of interest" description="Disordered" evidence="6">
    <location>
        <begin position="650"/>
        <end position="678"/>
    </location>
</feature>
<dbReference type="Proteomes" id="UP000629468">
    <property type="component" value="Unassembled WGS sequence"/>
</dbReference>
<keyword evidence="5" id="KW-0269">Exonuclease</keyword>
<keyword evidence="4 5" id="KW-0694">RNA-binding</keyword>
<organism evidence="8 9">
    <name type="scientific">Agaricus bisporus var. burnettii</name>
    <dbReference type="NCBI Taxonomy" id="192524"/>
    <lineage>
        <taxon>Eukaryota</taxon>
        <taxon>Fungi</taxon>
        <taxon>Dikarya</taxon>
        <taxon>Basidiomycota</taxon>
        <taxon>Agaricomycotina</taxon>
        <taxon>Agaricomycetes</taxon>
        <taxon>Agaricomycetidae</taxon>
        <taxon>Agaricales</taxon>
        <taxon>Agaricineae</taxon>
        <taxon>Agaricaceae</taxon>
        <taxon>Agaricus</taxon>
    </lineage>
</organism>
<dbReference type="Pfam" id="PF17877">
    <property type="entry name" value="Dis3l2_C_term"/>
    <property type="match status" value="1"/>
</dbReference>
<dbReference type="GO" id="GO:0003723">
    <property type="term" value="F:RNA binding"/>
    <property type="evidence" value="ECO:0007669"/>
    <property type="project" value="UniProtKB-KW"/>
</dbReference>
<feature type="compositionally biased region" description="Polar residues" evidence="6">
    <location>
        <begin position="117"/>
        <end position="151"/>
    </location>
</feature>
<evidence type="ECO:0000256" key="1">
    <source>
        <dbReference type="ARBA" id="ARBA00022490"/>
    </source>
</evidence>
<proteinExistence type="inferred from homology"/>
<feature type="binding site" evidence="5">
    <location>
        <position position="879"/>
    </location>
    <ligand>
        <name>Mg(2+)</name>
        <dbReference type="ChEBI" id="CHEBI:18420"/>
    </ligand>
</feature>
<keyword evidence="3 5" id="KW-0460">Magnesium</keyword>
<feature type="domain" description="RNB" evidence="7">
    <location>
        <begin position="867"/>
        <end position="1205"/>
    </location>
</feature>
<dbReference type="Gene3D" id="2.40.50.690">
    <property type="match status" value="1"/>
</dbReference>
<comment type="function">
    <text evidence="5">3'-5'-exoribonuclease that specifically recognizes RNAs polyuridylated at their 3' end and mediates their degradation. Component of an exosome-independent RNA degradation pathway that mediates degradation of cytoplasmic mRNAs that have been deadenylated and subsequently uridylated at their 3'.</text>
</comment>
<dbReference type="GO" id="GO:0046872">
    <property type="term" value="F:metal ion binding"/>
    <property type="evidence" value="ECO:0007669"/>
    <property type="project" value="UniProtKB-KW"/>
</dbReference>
<dbReference type="PANTHER" id="PTHR23355">
    <property type="entry name" value="RIBONUCLEASE"/>
    <property type="match status" value="1"/>
</dbReference>
<evidence type="ECO:0000259" key="7">
    <source>
        <dbReference type="SMART" id="SM00955"/>
    </source>
</evidence>
<feature type="compositionally biased region" description="Polar residues" evidence="6">
    <location>
        <begin position="32"/>
        <end position="73"/>
    </location>
</feature>
<dbReference type="InterPro" id="IPR041505">
    <property type="entry name" value="Dis3_CSD2"/>
</dbReference>
<keyword evidence="5" id="KW-0378">Hydrolase</keyword>
<comment type="subcellular location">
    <subcellularLocation>
        <location evidence="5">Cytoplasm</location>
    </subcellularLocation>
    <subcellularLocation>
        <location evidence="5">Cytoplasm</location>
        <location evidence="5">P-body</location>
    </subcellularLocation>
</comment>
<feature type="region of interest" description="Disordered" evidence="6">
    <location>
        <begin position="729"/>
        <end position="755"/>
    </location>
</feature>
<protein>
    <recommendedName>
        <fullName evidence="5">DIS3-like exonuclease 2</fullName>
        <ecNumber evidence="5">3.1.13.-</ecNumber>
    </recommendedName>
</protein>
<feature type="compositionally biased region" description="Basic and acidic residues" evidence="6">
    <location>
        <begin position="74"/>
        <end position="89"/>
    </location>
</feature>
<feature type="compositionally biased region" description="Basic and acidic residues" evidence="6">
    <location>
        <begin position="733"/>
        <end position="755"/>
    </location>
</feature>
<dbReference type="GO" id="GO:1990074">
    <property type="term" value="P:polyuridylation-dependent mRNA catabolic process"/>
    <property type="evidence" value="ECO:0007669"/>
    <property type="project" value="UniProtKB-UniRule"/>
</dbReference>
<keyword evidence="5" id="KW-0540">Nuclease</keyword>
<evidence type="ECO:0000313" key="8">
    <source>
        <dbReference type="EMBL" id="KAF7775969.1"/>
    </source>
</evidence>
<dbReference type="FunFam" id="2.40.50.700:FF:000002">
    <property type="entry name" value="Cell wall biogenesis protein"/>
    <property type="match status" value="1"/>
</dbReference>
<evidence type="ECO:0000256" key="2">
    <source>
        <dbReference type="ARBA" id="ARBA00022723"/>
    </source>
</evidence>
<evidence type="ECO:0000256" key="6">
    <source>
        <dbReference type="SAM" id="MobiDB-lite"/>
    </source>
</evidence>
<dbReference type="InterPro" id="IPR022966">
    <property type="entry name" value="RNase_II/R_CS"/>
</dbReference>
<dbReference type="SUPFAM" id="SSF50249">
    <property type="entry name" value="Nucleic acid-binding proteins"/>
    <property type="match status" value="3"/>
</dbReference>
<name>A0A8H7F359_AGABI</name>
<keyword evidence="2 5" id="KW-0479">Metal-binding</keyword>
<dbReference type="EC" id="3.1.13.-" evidence="5"/>
<dbReference type="GO" id="GO:0000175">
    <property type="term" value="F:3'-5'-RNA exonuclease activity"/>
    <property type="evidence" value="ECO:0007669"/>
    <property type="project" value="UniProtKB-UniRule"/>
</dbReference>
<comment type="caution">
    <text evidence="8">The sequence shown here is derived from an EMBL/GenBank/DDBJ whole genome shotgun (WGS) entry which is preliminary data.</text>
</comment>
<dbReference type="FunFam" id="2.40.50.690:FF:000001">
    <property type="entry name" value="Cell wall biogenesis protein"/>
    <property type="match status" value="1"/>
</dbReference>
<dbReference type="InterPro" id="IPR050180">
    <property type="entry name" value="RNR_Ribonuclease"/>
</dbReference>
<gene>
    <name evidence="8" type="ORF">Agabi119p4_4362</name>
</gene>
<dbReference type="InterPro" id="IPR012340">
    <property type="entry name" value="NA-bd_OB-fold"/>
</dbReference>
<feature type="site" description="Important for catalytic activity" evidence="5">
    <location>
        <position position="887"/>
    </location>
</feature>
<dbReference type="Pfam" id="PF00773">
    <property type="entry name" value="RNB"/>
    <property type="match status" value="1"/>
</dbReference>
<accession>A0A8H7F359</accession>
<dbReference type="PANTHER" id="PTHR23355:SF9">
    <property type="entry name" value="DIS3-LIKE EXONUCLEASE 2"/>
    <property type="match status" value="1"/>
</dbReference>
<evidence type="ECO:0000256" key="4">
    <source>
        <dbReference type="ARBA" id="ARBA00022884"/>
    </source>
</evidence>
<dbReference type="GO" id="GO:0000956">
    <property type="term" value="P:nuclear-transcribed mRNA catabolic process"/>
    <property type="evidence" value="ECO:0007669"/>
    <property type="project" value="UniProtKB-UniRule"/>
</dbReference>
<feature type="region of interest" description="Disordered" evidence="6">
    <location>
        <begin position="1"/>
        <end position="171"/>
    </location>
</feature>
<dbReference type="Gene3D" id="2.40.50.700">
    <property type="match status" value="1"/>
</dbReference>
<dbReference type="EMBL" id="JABXXO010000006">
    <property type="protein sequence ID" value="KAF7775969.1"/>
    <property type="molecule type" value="Genomic_DNA"/>
</dbReference>
<keyword evidence="1 5" id="KW-0963">Cytoplasm</keyword>
<comment type="cofactor">
    <cofactor evidence="5">
        <name>Mg(2+)</name>
        <dbReference type="ChEBI" id="CHEBI:18420"/>
    </cofactor>
    <cofactor evidence="5">
        <name>Mn(2+)</name>
        <dbReference type="ChEBI" id="CHEBI:29035"/>
    </cofactor>
</comment>
<feature type="binding site" evidence="5">
    <location>
        <position position="888"/>
    </location>
    <ligand>
        <name>Mg(2+)</name>
        <dbReference type="ChEBI" id="CHEBI:18420"/>
    </ligand>
</feature>
<sequence length="1440" mass="158719">MTDDITPQIQPPKKDERKPSSGAGSNRGPKKNGSNTNVKSTGTSSQAGTRPSSQNSNKKPSGTAAHTESGSDTASKKGAENGKKPDQRKPSIGRSSHRKGPSASATIRNITPRDPKSSNSPAPQTTESSAALSSLQNLIADLKTTSPNQQAAGPPITFGPTAHTSTLPVNAPVFQPGAPSYAGMGADQKHRKAASLGNSALSGNFNSFSPHLGATIEEDGNGSYEEGEIPERFITPSSHQLRSQSQSFVPPRFAALAAQQQEHFDAVGPTGRPQLAPDFMFGASQRKRAPQVGPSINEEDVGFQFPQQNQAPTEFPGQDVSQRKAESGEITGIMAEQIAIQQQIEALQQQQQALYQQQLASGSVLSFQTPGLGPNRGAHRRVQSTMANPNVNFQNPMGQFGNLASLNMNLDGQSPTVPRGHGRRHSVNVVNKNIGNSGNGSPGTFAFPSTQEGYEDGFVAPPGLNGGHSRQVSRADSTWRINGGVGSVQNTNAFAADLAQAQAQLQSLQQFRAAAGGHHHKMPSFSFPNMLPNMMAANMMGLGLGGINLLQQQQQQFQTQLQQQASQPQRKSLFAPYLPQASLPPLLAAGKLVVGILRVNKRNRSDAYVATEVLDADIYICGSKDRNRALEGDIVAVELLDVDEVWGTKKEKEEKKRKKEENSAYDSKVGRKDDKKKDDVEVEGQGLMLFEDEEVTDEVKPQFAGHVVAVVERMPGQLFSGTLGLLRPSSAATKEKQEAERREREGDRAEEPRRGPIERPKIVWFKPTDKRVPLIAIPTEQAPPDFVQNSDAYANRLFVACIKRHPISSLHPFGTLVEELGPIGDIEVETSALLKDCNFPTEEFSDNVLKCIPPVPWAIPEHEFKGRQDLRDQRIITLDPEDAKDLDDALSVKVNDDGTYDVGVHIADVSYFVKPNTALDRDARKRATSVYLVQRAVPMLPPMLCEQLCSLLPGQERLTFSVVYTMTKDAKVLKKWFGKTVIKSAGRISYREAQNVLDGKPLSTASTIPEHDTQDIRRDIMVLFDLARQLRLERMRNGALIVDSMRLKFQLDDNGLPTDCREYDKYDSNTLVEEFMLLTNLSVAQHVAVHLPEQTLLRRHDSPLERRLINFVKRAERLGFQIDTSSASALMKSLDTITDPTARKLLQLLCYKATQRAKYFCAGMLDIAKYQHYALNQPLYTHFTSPIRRYADILVHRQLDAVLQGGVDTKFTMDRDAVAKVAQQCNIKNDSAALAQGQSAHLFLCVLISDLTYRYGPVIRQAKVINVLEAAFDVLVPEFGIEKRVHVDQMPIDNHVYEEHTDTLQIYWSDRDVITWLAENSDDEHLKKVKQNAEQHALKMEVASRSVHDENALFDDNDDDEIVLGRDQEAVVLETSKQRLLSMAKVKPEFEGLRTTSAGHKIQDIRELMTVPVIVTADLTKSPPVIKVYSVNPYAAAEKH</sequence>
<evidence type="ECO:0000256" key="5">
    <source>
        <dbReference type="HAMAP-Rule" id="MF_03045"/>
    </source>
</evidence>